<dbReference type="AlphaFoldDB" id="A0A0C2DEW2"/>
<dbReference type="Proteomes" id="UP000054047">
    <property type="component" value="Unassembled WGS sequence"/>
</dbReference>
<organism evidence="7 8">
    <name type="scientific">Ancylostoma duodenale</name>
    <dbReference type="NCBI Taxonomy" id="51022"/>
    <lineage>
        <taxon>Eukaryota</taxon>
        <taxon>Metazoa</taxon>
        <taxon>Ecdysozoa</taxon>
        <taxon>Nematoda</taxon>
        <taxon>Chromadorea</taxon>
        <taxon>Rhabditida</taxon>
        <taxon>Rhabditina</taxon>
        <taxon>Rhabditomorpha</taxon>
        <taxon>Strongyloidea</taxon>
        <taxon>Ancylostomatidae</taxon>
        <taxon>Ancylostomatinae</taxon>
        <taxon>Ancylostoma</taxon>
    </lineage>
</organism>
<dbReference type="PANTHER" id="PTHR11929">
    <property type="entry name" value="ALPHA- 1,3 -FUCOSYLTRANSFERASE"/>
    <property type="match status" value="1"/>
</dbReference>
<accession>A0A0C2DEW2</accession>
<keyword evidence="5" id="KW-0472">Membrane</keyword>
<evidence type="ECO:0000313" key="8">
    <source>
        <dbReference type="Proteomes" id="UP000054047"/>
    </source>
</evidence>
<dbReference type="PANTHER" id="PTHR11929:SF194">
    <property type="entry name" value="ALPHA-(1,3)-FUCOSYLTRANSFERASE 10"/>
    <property type="match status" value="1"/>
</dbReference>
<dbReference type="GO" id="GO:0046920">
    <property type="term" value="F:alpha-(1-&gt;3)-fucosyltransferase activity"/>
    <property type="evidence" value="ECO:0007669"/>
    <property type="project" value="TreeGrafter"/>
</dbReference>
<comment type="pathway">
    <text evidence="1">Protein modification; protein glycosylation.</text>
</comment>
<reference evidence="7 8" key="1">
    <citation type="submission" date="2013-12" db="EMBL/GenBank/DDBJ databases">
        <title>Draft genome of the parsitic nematode Ancylostoma duodenale.</title>
        <authorList>
            <person name="Mitreva M."/>
        </authorList>
    </citation>
    <scope>NUCLEOTIDE SEQUENCE [LARGE SCALE GENOMIC DNA]</scope>
    <source>
        <strain evidence="7 8">Zhejiang</strain>
    </source>
</reference>
<protein>
    <recommendedName>
        <fullName evidence="5">Fucosyltransferase</fullName>
        <ecNumber evidence="5">2.4.1.-</ecNumber>
    </recommendedName>
</protein>
<dbReference type="InterPro" id="IPR055270">
    <property type="entry name" value="Glyco_tran_10_C"/>
</dbReference>
<keyword evidence="8" id="KW-1185">Reference proteome</keyword>
<keyword evidence="5" id="KW-0812">Transmembrane</keyword>
<gene>
    <name evidence="7" type="ORF">ANCDUO_08792</name>
</gene>
<sequence>MHGLHLGLPSKTFIALDEFQSVEELGKYLNYLRHDDIAYARYFEWTKCYAKPKLYHSDAFCKLCEGIQKKKRMTPKDPVEFFSKNQRESL</sequence>
<evidence type="ECO:0000256" key="3">
    <source>
        <dbReference type="ARBA" id="ARBA00022676"/>
    </source>
</evidence>
<keyword evidence="4 5" id="KW-0808">Transferase</keyword>
<evidence type="ECO:0000313" key="7">
    <source>
        <dbReference type="EMBL" id="KIH60942.1"/>
    </source>
</evidence>
<feature type="domain" description="Fucosyltransferase C-terminal" evidence="6">
    <location>
        <begin position="8"/>
        <end position="72"/>
    </location>
</feature>
<comment type="similarity">
    <text evidence="2 5">Belongs to the glycosyltransferase 10 family.</text>
</comment>
<evidence type="ECO:0000259" key="6">
    <source>
        <dbReference type="Pfam" id="PF00852"/>
    </source>
</evidence>
<dbReference type="SUPFAM" id="SSF53756">
    <property type="entry name" value="UDP-Glycosyltransferase/glycogen phosphorylase"/>
    <property type="match status" value="1"/>
</dbReference>
<keyword evidence="5" id="KW-0333">Golgi apparatus</keyword>
<keyword evidence="3 5" id="KW-0328">Glycosyltransferase</keyword>
<name>A0A0C2DEW2_9BILA</name>
<dbReference type="EMBL" id="KN730506">
    <property type="protein sequence ID" value="KIH60942.1"/>
    <property type="molecule type" value="Genomic_DNA"/>
</dbReference>
<evidence type="ECO:0000256" key="5">
    <source>
        <dbReference type="RuleBase" id="RU003832"/>
    </source>
</evidence>
<evidence type="ECO:0000256" key="2">
    <source>
        <dbReference type="ARBA" id="ARBA00008919"/>
    </source>
</evidence>
<dbReference type="InterPro" id="IPR038577">
    <property type="entry name" value="GT10-like_C_sf"/>
</dbReference>
<dbReference type="InterPro" id="IPR001503">
    <property type="entry name" value="Glyco_trans_10"/>
</dbReference>
<dbReference type="OrthoDB" id="5790915at2759"/>
<proteinExistence type="inferred from homology"/>
<dbReference type="GO" id="GO:0032580">
    <property type="term" value="C:Golgi cisterna membrane"/>
    <property type="evidence" value="ECO:0007669"/>
    <property type="project" value="UniProtKB-SubCell"/>
</dbReference>
<comment type="subcellular location">
    <subcellularLocation>
        <location evidence="5">Golgi apparatus</location>
        <location evidence="5">Golgi stack membrane</location>
        <topology evidence="5">Single-pass type II membrane protein</topology>
    </subcellularLocation>
</comment>
<dbReference type="Pfam" id="PF00852">
    <property type="entry name" value="Glyco_transf_10"/>
    <property type="match status" value="1"/>
</dbReference>
<dbReference type="Gene3D" id="3.40.50.11660">
    <property type="entry name" value="Glycosyl transferase family 10, C-terminal domain"/>
    <property type="match status" value="1"/>
</dbReference>
<evidence type="ECO:0000256" key="4">
    <source>
        <dbReference type="ARBA" id="ARBA00022679"/>
    </source>
</evidence>
<dbReference type="UniPathway" id="UPA00378"/>
<evidence type="ECO:0000256" key="1">
    <source>
        <dbReference type="ARBA" id="ARBA00004922"/>
    </source>
</evidence>
<dbReference type="EC" id="2.4.1.-" evidence="5"/>